<proteinExistence type="predicted"/>
<dbReference type="Gene3D" id="1.10.340.70">
    <property type="match status" value="1"/>
</dbReference>
<dbReference type="AlphaFoldDB" id="A0A4U7ANK1"/>
<name>A0A4U7ANK1_9PEZI</name>
<gene>
    <name evidence="3" type="ORF">C1H76_8149</name>
</gene>
<dbReference type="Proteomes" id="UP000308133">
    <property type="component" value="Unassembled WGS sequence"/>
</dbReference>
<evidence type="ECO:0000313" key="3">
    <source>
        <dbReference type="EMBL" id="TKX19703.1"/>
    </source>
</evidence>
<dbReference type="Pfam" id="PF17921">
    <property type="entry name" value="Integrase_H2C2"/>
    <property type="match status" value="1"/>
</dbReference>
<reference evidence="3 4" key="1">
    <citation type="submission" date="2018-02" db="EMBL/GenBank/DDBJ databases">
        <title>Draft genome sequences of Elsinoe sp., causing black scab on jojoba.</title>
        <authorList>
            <person name="Stodart B."/>
            <person name="Jeffress S."/>
            <person name="Ash G."/>
            <person name="Arun Chinnappa K."/>
        </authorList>
    </citation>
    <scope>NUCLEOTIDE SEQUENCE [LARGE SCALE GENOMIC DNA]</scope>
    <source>
        <strain evidence="3 4">Hillstone_2</strain>
    </source>
</reference>
<dbReference type="PANTHER" id="PTHR37984">
    <property type="entry name" value="PROTEIN CBG26694"/>
    <property type="match status" value="1"/>
</dbReference>
<dbReference type="GO" id="GO:0003723">
    <property type="term" value="F:RNA binding"/>
    <property type="evidence" value="ECO:0007669"/>
    <property type="project" value="UniProtKB-KW"/>
</dbReference>
<evidence type="ECO:0000256" key="1">
    <source>
        <dbReference type="ARBA" id="ARBA00022884"/>
    </source>
</evidence>
<comment type="caution">
    <text evidence="3">The sequence shown here is derived from an EMBL/GenBank/DDBJ whole genome shotgun (WGS) entry which is preliminary data.</text>
</comment>
<feature type="domain" description="Integrase catalytic" evidence="2">
    <location>
        <begin position="291"/>
        <end position="460"/>
    </location>
</feature>
<dbReference type="InterPro" id="IPR012337">
    <property type="entry name" value="RNaseH-like_sf"/>
</dbReference>
<dbReference type="InterPro" id="IPR050951">
    <property type="entry name" value="Retrovirus_Pol_polyprotein"/>
</dbReference>
<evidence type="ECO:0000259" key="2">
    <source>
        <dbReference type="PROSITE" id="PS50994"/>
    </source>
</evidence>
<dbReference type="EMBL" id="PTQR01000107">
    <property type="protein sequence ID" value="TKX19703.1"/>
    <property type="molecule type" value="Genomic_DNA"/>
</dbReference>
<organism evidence="3 4">
    <name type="scientific">Elsinoe australis</name>
    <dbReference type="NCBI Taxonomy" id="40998"/>
    <lineage>
        <taxon>Eukaryota</taxon>
        <taxon>Fungi</taxon>
        <taxon>Dikarya</taxon>
        <taxon>Ascomycota</taxon>
        <taxon>Pezizomycotina</taxon>
        <taxon>Dothideomycetes</taxon>
        <taxon>Dothideomycetidae</taxon>
        <taxon>Myriangiales</taxon>
        <taxon>Elsinoaceae</taxon>
        <taxon>Elsinoe</taxon>
    </lineage>
</organism>
<evidence type="ECO:0000313" key="4">
    <source>
        <dbReference type="Proteomes" id="UP000308133"/>
    </source>
</evidence>
<dbReference type="FunFam" id="1.10.340.70:FF:000001">
    <property type="entry name" value="Retrovirus-related Pol polyprotein from transposon gypsy-like Protein"/>
    <property type="match status" value="1"/>
</dbReference>
<dbReference type="SUPFAM" id="SSF53098">
    <property type="entry name" value="Ribonuclease H-like"/>
    <property type="match status" value="1"/>
</dbReference>
<sequence>MNPADGPSRRPDYDDGAKELELEAQLSVMKDLYEIPANRRSLDVALCAAWVEMTAEARESVQTVPVVAPSSPRRRRAVETGNAEDDELSHELVGNVPEVRDVAEMALRPRSDGRSDPLTNCDVQSVGLGARTSATSGRDGHAYATPRVLAAEMAESDNAHSEAPEKLVSLIKKIQGRDAFAASVNRALTVSPISEEGKALKSDSWSCRSDGVVCKEARVYVPPVKTLITEILRRNHDDPTAGHLGNEKTLFALKQKFYWKGMDADVVRYIKHCDVCQRHKVPRHRPYGELQSLTPPPASEMLQHWSMDFITDLPPANQGSDVVDSIMVLVDRVSKYVRYIAVRKDMEAKDLADVVEREILSRYGFAKSWVSDRGSLFTSKFWSFLCWRWKTQRRLSTAFHPQTDGATERQNQVIEQYLRCFINWHQDDWPQWLYWAEFAHNNAYSASLGERPFTYVFGQRARLPDDVEDDL</sequence>
<dbReference type="GO" id="GO:0015074">
    <property type="term" value="P:DNA integration"/>
    <property type="evidence" value="ECO:0007669"/>
    <property type="project" value="InterPro"/>
</dbReference>
<dbReference type="InterPro" id="IPR036397">
    <property type="entry name" value="RNaseH_sf"/>
</dbReference>
<protein>
    <submittedName>
        <fullName evidence="3">Integrase core domain-containing protein</fullName>
    </submittedName>
</protein>
<dbReference type="InterPro" id="IPR001584">
    <property type="entry name" value="Integrase_cat-core"/>
</dbReference>
<dbReference type="PANTHER" id="PTHR37984:SF5">
    <property type="entry name" value="PROTEIN NYNRIN-LIKE"/>
    <property type="match status" value="1"/>
</dbReference>
<dbReference type="PROSITE" id="PS50994">
    <property type="entry name" value="INTEGRASE"/>
    <property type="match status" value="1"/>
</dbReference>
<keyword evidence="1" id="KW-0694">RNA-binding</keyword>
<dbReference type="InterPro" id="IPR041588">
    <property type="entry name" value="Integrase_H2C2"/>
</dbReference>
<dbReference type="GO" id="GO:0005634">
    <property type="term" value="C:nucleus"/>
    <property type="evidence" value="ECO:0007669"/>
    <property type="project" value="UniProtKB-ARBA"/>
</dbReference>
<accession>A0A4U7ANK1</accession>
<dbReference type="Pfam" id="PF00665">
    <property type="entry name" value="rve"/>
    <property type="match status" value="1"/>
</dbReference>
<dbReference type="Gene3D" id="3.30.420.10">
    <property type="entry name" value="Ribonuclease H-like superfamily/Ribonuclease H"/>
    <property type="match status" value="1"/>
</dbReference>